<dbReference type="Gene3D" id="2.170.270.10">
    <property type="entry name" value="SET domain"/>
    <property type="match status" value="1"/>
</dbReference>
<dbReference type="Proteomes" id="UP000001861">
    <property type="component" value="Unassembled WGS sequence"/>
</dbReference>
<proteinExistence type="predicted"/>
<dbReference type="SMART" id="SM00317">
    <property type="entry name" value="SET"/>
    <property type="match status" value="1"/>
</dbReference>
<dbReference type="Pfam" id="PF00856">
    <property type="entry name" value="SET"/>
    <property type="match status" value="1"/>
</dbReference>
<dbReference type="PANTHER" id="PTHR47332:SF4">
    <property type="entry name" value="SET DOMAIN-CONTAINING PROTEIN 5"/>
    <property type="match status" value="1"/>
</dbReference>
<evidence type="ECO:0000313" key="3">
    <source>
        <dbReference type="EMBL" id="EAU84025.1"/>
    </source>
</evidence>
<comment type="caution">
    <text evidence="3">The sequence shown here is derived from an EMBL/GenBank/DDBJ whole genome shotgun (WGS) entry which is preliminary data.</text>
</comment>
<evidence type="ECO:0000256" key="1">
    <source>
        <dbReference type="SAM" id="MobiDB-lite"/>
    </source>
</evidence>
<feature type="domain" description="SET" evidence="2">
    <location>
        <begin position="275"/>
        <end position="451"/>
    </location>
</feature>
<protein>
    <recommendedName>
        <fullName evidence="2">SET domain-containing protein</fullName>
    </recommendedName>
</protein>
<dbReference type="VEuPathDB" id="FungiDB:CC1G_11463"/>
<dbReference type="eggNOG" id="KOG2084">
    <property type="taxonomic scope" value="Eukaryota"/>
</dbReference>
<dbReference type="KEGG" id="cci:CC1G_11463"/>
<dbReference type="OrthoDB" id="5945798at2759"/>
<dbReference type="AlphaFoldDB" id="A8P043"/>
<accession>A8P043</accession>
<dbReference type="SUPFAM" id="SSF82199">
    <property type="entry name" value="SET domain"/>
    <property type="match status" value="1"/>
</dbReference>
<feature type="region of interest" description="Disordered" evidence="1">
    <location>
        <begin position="1"/>
        <end position="58"/>
    </location>
</feature>
<feature type="region of interest" description="Disordered" evidence="1">
    <location>
        <begin position="105"/>
        <end position="131"/>
    </location>
</feature>
<dbReference type="InterPro" id="IPR053185">
    <property type="entry name" value="SET_domain_protein"/>
</dbReference>
<keyword evidence="4" id="KW-1185">Reference proteome</keyword>
<dbReference type="GeneID" id="6014380"/>
<feature type="compositionally biased region" description="Low complexity" evidence="1">
    <location>
        <begin position="113"/>
        <end position="131"/>
    </location>
</feature>
<dbReference type="PROSITE" id="PS50280">
    <property type="entry name" value="SET"/>
    <property type="match status" value="1"/>
</dbReference>
<dbReference type="EMBL" id="AACS02000006">
    <property type="protein sequence ID" value="EAU84025.1"/>
    <property type="molecule type" value="Genomic_DNA"/>
</dbReference>
<reference evidence="3 4" key="1">
    <citation type="journal article" date="2010" name="Proc. Natl. Acad. Sci. U.S.A.">
        <title>Insights into evolution of multicellular fungi from the assembled chromosomes of the mushroom Coprinopsis cinerea (Coprinus cinereus).</title>
        <authorList>
            <person name="Stajich J.E."/>
            <person name="Wilke S.K."/>
            <person name="Ahren D."/>
            <person name="Au C.H."/>
            <person name="Birren B.W."/>
            <person name="Borodovsky M."/>
            <person name="Burns C."/>
            <person name="Canback B."/>
            <person name="Casselton L.A."/>
            <person name="Cheng C.K."/>
            <person name="Deng J."/>
            <person name="Dietrich F.S."/>
            <person name="Fargo D.C."/>
            <person name="Farman M.L."/>
            <person name="Gathman A.C."/>
            <person name="Goldberg J."/>
            <person name="Guigo R."/>
            <person name="Hoegger P.J."/>
            <person name="Hooker J.B."/>
            <person name="Huggins A."/>
            <person name="James T.Y."/>
            <person name="Kamada T."/>
            <person name="Kilaru S."/>
            <person name="Kodira C."/>
            <person name="Kues U."/>
            <person name="Kupfer D."/>
            <person name="Kwan H.S."/>
            <person name="Lomsadze A."/>
            <person name="Li W."/>
            <person name="Lilly W.W."/>
            <person name="Ma L.J."/>
            <person name="Mackey A.J."/>
            <person name="Manning G."/>
            <person name="Martin F."/>
            <person name="Muraguchi H."/>
            <person name="Natvig D.O."/>
            <person name="Palmerini H."/>
            <person name="Ramesh M.A."/>
            <person name="Rehmeyer C.J."/>
            <person name="Roe B.A."/>
            <person name="Shenoy N."/>
            <person name="Stanke M."/>
            <person name="Ter-Hovhannisyan V."/>
            <person name="Tunlid A."/>
            <person name="Velagapudi R."/>
            <person name="Vision T.J."/>
            <person name="Zeng Q."/>
            <person name="Zolan M.E."/>
            <person name="Pukkila P.J."/>
        </authorList>
    </citation>
    <scope>NUCLEOTIDE SEQUENCE [LARGE SCALE GENOMIC DNA]</scope>
    <source>
        <strain evidence="4">Okayama-7 / 130 / ATCC MYA-4618 / FGSC 9003</strain>
    </source>
</reference>
<dbReference type="RefSeq" id="XP_001837818.1">
    <property type="nucleotide sequence ID" value="XM_001837766.2"/>
</dbReference>
<gene>
    <name evidence="3" type="ORF">CC1G_11463</name>
</gene>
<dbReference type="InterPro" id="IPR001214">
    <property type="entry name" value="SET_dom"/>
</dbReference>
<dbReference type="InParanoid" id="A8P043"/>
<dbReference type="PANTHER" id="PTHR47332">
    <property type="entry name" value="SET DOMAIN-CONTAINING PROTEIN 5"/>
    <property type="match status" value="1"/>
</dbReference>
<evidence type="ECO:0000259" key="2">
    <source>
        <dbReference type="PROSITE" id="PS50280"/>
    </source>
</evidence>
<dbReference type="InterPro" id="IPR046341">
    <property type="entry name" value="SET_dom_sf"/>
</dbReference>
<organism evidence="3 4">
    <name type="scientific">Coprinopsis cinerea (strain Okayama-7 / 130 / ATCC MYA-4618 / FGSC 9003)</name>
    <name type="common">Inky cap fungus</name>
    <name type="synonym">Hormographiella aspergillata</name>
    <dbReference type="NCBI Taxonomy" id="240176"/>
    <lineage>
        <taxon>Eukaryota</taxon>
        <taxon>Fungi</taxon>
        <taxon>Dikarya</taxon>
        <taxon>Basidiomycota</taxon>
        <taxon>Agaricomycotina</taxon>
        <taxon>Agaricomycetes</taxon>
        <taxon>Agaricomycetidae</taxon>
        <taxon>Agaricales</taxon>
        <taxon>Agaricineae</taxon>
        <taxon>Psathyrellaceae</taxon>
        <taxon>Coprinopsis</taxon>
    </lineage>
</organism>
<evidence type="ECO:0000313" key="4">
    <source>
        <dbReference type="Proteomes" id="UP000001861"/>
    </source>
</evidence>
<name>A8P043_COPC7</name>
<sequence length="584" mass="65430">MADRPKPKSTQRRSADPQSSPGGSGTLPKPQPKGTSMSLTEALEQLADDYLNENPSLSRQEALQQASLALVTSAIPEHAKQLNATNAHDTARQMLQGWKNAVDASGALDDHGGNAAAGSSSRGGSEAPPAGDLLKRMYDMVAAVTGYQTTEEQKTWGLSGLGASLPNLDYEKPSDRKGKGVEVAFRLPYGKVTPETLPKELNEYLSPVLFVPTANPEKNPNATVEDLIVTLVPERRVDLSNPDPDGYVIWMTNPIRKRQYFSIPGFPKRLPQFRSKIEVKRVKGMGMGVFATRNIKRFETVLVERPYMVYPNQPLVLFSNSLSEEVTKLDKYRAAQVMLEQVKMQFETLVNTRMTKEDKEAFMSLPNSHKKDGSGPVFGIIRTNALGVKFDDDDADGDFGMGYGAIPRIGSRFNHSCTPDVQAEFHPKAFALQYTALRDIKAGSQIFASYTSYFMSKAERDEFLAPYGIQCVCRVCVNATPQTDQLRRVCFKMSQNWKKQCDNVWMKDRKLTVDVLKPLLEMKKRMEDEGLDTFEAGYYELWQVMMSVYSKLGMVRKMEECMAVLRVFMEKTREAQFWEGSKFA</sequence>